<organism evidence="2 3">
    <name type="scientific">Lautropia dentalis</name>
    <dbReference type="NCBI Taxonomy" id="2490857"/>
    <lineage>
        <taxon>Bacteria</taxon>
        <taxon>Pseudomonadati</taxon>
        <taxon>Pseudomonadota</taxon>
        <taxon>Betaproteobacteria</taxon>
        <taxon>Burkholderiales</taxon>
        <taxon>Burkholderiaceae</taxon>
        <taxon>Lautropia</taxon>
    </lineage>
</organism>
<evidence type="ECO:0000313" key="3">
    <source>
        <dbReference type="Proteomes" id="UP000270261"/>
    </source>
</evidence>
<feature type="transmembrane region" description="Helical" evidence="1">
    <location>
        <begin position="384"/>
        <end position="403"/>
    </location>
</feature>
<dbReference type="Gene3D" id="1.20.1640.10">
    <property type="entry name" value="Multidrug efflux transporter AcrB transmembrane domain"/>
    <property type="match status" value="2"/>
</dbReference>
<dbReference type="SUPFAM" id="SSF82714">
    <property type="entry name" value="Multidrug efflux transporter AcrB TolC docking domain, DN and DC subdomains"/>
    <property type="match status" value="2"/>
</dbReference>
<dbReference type="GO" id="GO:0005886">
    <property type="term" value="C:plasma membrane"/>
    <property type="evidence" value="ECO:0007669"/>
    <property type="project" value="TreeGrafter"/>
</dbReference>
<dbReference type="SUPFAM" id="SSF82693">
    <property type="entry name" value="Multidrug efflux transporter AcrB pore domain, PN1, PN2, PC1 and PC2 subdomains"/>
    <property type="match status" value="3"/>
</dbReference>
<dbReference type="Proteomes" id="UP000270261">
    <property type="component" value="Unassembled WGS sequence"/>
</dbReference>
<feature type="transmembrane region" description="Helical" evidence="1">
    <location>
        <begin position="331"/>
        <end position="351"/>
    </location>
</feature>
<feature type="transmembrane region" description="Helical" evidence="1">
    <location>
        <begin position="461"/>
        <end position="488"/>
    </location>
</feature>
<keyword evidence="1" id="KW-1133">Transmembrane helix</keyword>
<keyword evidence="3" id="KW-1185">Reference proteome</keyword>
<accession>A0A3R8LQG5</accession>
<reference evidence="2 3" key="1">
    <citation type="submission" date="2018-11" db="EMBL/GenBank/DDBJ databases">
        <title>Genome sequencing of Lautropia sp. KCOM 2505 (= ChDC F240).</title>
        <authorList>
            <person name="Kook J.-K."/>
            <person name="Park S.-N."/>
            <person name="Lim Y.K."/>
        </authorList>
    </citation>
    <scope>NUCLEOTIDE SEQUENCE [LARGE SCALE GENOMIC DNA]</scope>
    <source>
        <strain evidence="2 3">KCOM 2505</strain>
    </source>
</reference>
<gene>
    <name evidence="2" type="ORF">EHV23_11160</name>
</gene>
<dbReference type="RefSeq" id="WP_125096142.1">
    <property type="nucleotide sequence ID" value="NZ_RRUE01000002.1"/>
</dbReference>
<dbReference type="AlphaFoldDB" id="A0A3R8LQG5"/>
<feature type="transmembrane region" description="Helical" evidence="1">
    <location>
        <begin position="358"/>
        <end position="378"/>
    </location>
</feature>
<dbReference type="Gene3D" id="3.30.2090.10">
    <property type="entry name" value="Multidrug efflux transporter AcrB TolC docking domain, DN and DC subdomains"/>
    <property type="match status" value="2"/>
</dbReference>
<proteinExistence type="predicted"/>
<comment type="caution">
    <text evidence="2">The sequence shown here is derived from an EMBL/GenBank/DDBJ whole genome shotgun (WGS) entry which is preliminary data.</text>
</comment>
<evidence type="ECO:0000313" key="2">
    <source>
        <dbReference type="EMBL" id="RRN43942.1"/>
    </source>
</evidence>
<sequence length="1032" mass="113183">MNFSSWSIRNPIAVVLLFMMLTLAGFHGFRSMYIQQQPDMEFPMVTIAASLQGATPGQLENDVARKIENSLTSIQGVRHTTTTLGDGVVSMMVQFELEKPVQEALDEVRSAVQSVRADLPSDLPDPVVGKVDVASQPVLSFALQSDRLDMEELSWFVDNELNRKLLALKGVGKVTRVGGVDRQVHVDLDPVKLRALGLTTGDISTQLRNNQIESAGGHADISESKQPLRILSRVKAAAQLEKVQITTSDGRRLLLKDLGTVKDTVEEPSSSAWLDGRKVVGFEVSRARDQGEVDVGRKVRGFIRQLQQDRPELRFTETMDLVSPAQEVYDGAMGMLYEGAFLAVVVVWLFLRNWRATLVSAVALPMSVLPAFLGMYLFGFTLNVVSLLALMLVIGVLVDDAIVEIENIERHLRVGKTPYQAAMEAADEIGLAVIATTFTLIAVFLPTAFMSGIVGRFFKQFGWTAALAVFASLVVARMLTPMMAAYLLKPRTRQEEEDPGWLRYYMRAVRWVLAHRRQTVIYAVVFFVLSLALSSMLPQAFTPSNDNDQTQVQLTLGPGATLAQTEQMAERAREILEKNPHVKRVYTAIGAGSSLQDVGSNVKTTNSATLTINMGTRTTRPSKKVVEASLREALADLPGARIKVGFGDNGQTYAFAVAGDDQARLTQATRSIEKELRGLKGVGNVTSSVNLVRTEVIVRPKAGQAATLGVTSQAISDALRLATQGDYTQLLPKLNLDQRQIDIVVRLNKPARQSLEQLRRIVVQGNDGAVMLGQVADLELGGGPAVISRYDRERNVDFTIELGDKGLGDVVQQVSNLPAIKQLPQGVHLTETGDAELMAEMFSNFGLAMLTGVLCIWVVLVLLFRSFLHPVTILSALPLAIGGSFVSLLLAKYDLSLPVLIGLVTLMGIVTKNSILLVEYAIMARREHGMDRWHALMDACHKRARPIIMTTMAMAAGMLPILLGSNKIDLSFPAPMAMTVLGGLITSTALSLLVVPAVFTYIDDFGQWMHRLWHRFRPGHHHHAEQQQVSEQ</sequence>
<name>A0A3R8LQG5_9BURK</name>
<dbReference type="Gene3D" id="3.30.70.1440">
    <property type="entry name" value="Multidrug efflux transporter AcrB pore domain"/>
    <property type="match status" value="1"/>
</dbReference>
<dbReference type="InterPro" id="IPR001036">
    <property type="entry name" value="Acrflvin-R"/>
</dbReference>
<dbReference type="Pfam" id="PF00873">
    <property type="entry name" value="ACR_tran"/>
    <property type="match status" value="1"/>
</dbReference>
<feature type="transmembrane region" description="Helical" evidence="1">
    <location>
        <begin position="976"/>
        <end position="1002"/>
    </location>
</feature>
<keyword evidence="1" id="KW-0812">Transmembrane</keyword>
<dbReference type="GO" id="GO:0042910">
    <property type="term" value="F:xenobiotic transmembrane transporter activity"/>
    <property type="evidence" value="ECO:0007669"/>
    <property type="project" value="TreeGrafter"/>
</dbReference>
<dbReference type="SUPFAM" id="SSF82866">
    <property type="entry name" value="Multidrug efflux transporter AcrB transmembrane domain"/>
    <property type="match status" value="2"/>
</dbReference>
<dbReference type="Gene3D" id="3.30.70.1430">
    <property type="entry name" value="Multidrug efflux transporter AcrB pore domain"/>
    <property type="match status" value="2"/>
</dbReference>
<dbReference type="Gene3D" id="3.30.70.1320">
    <property type="entry name" value="Multidrug efflux transporter AcrB pore domain like"/>
    <property type="match status" value="1"/>
</dbReference>
<feature type="transmembrane region" description="Helical" evidence="1">
    <location>
        <begin position="520"/>
        <end position="541"/>
    </location>
</feature>
<dbReference type="OrthoDB" id="8764373at2"/>
<feature type="transmembrane region" description="Helical" evidence="1">
    <location>
        <begin position="845"/>
        <end position="864"/>
    </location>
</feature>
<feature type="transmembrane region" description="Helical" evidence="1">
    <location>
        <begin position="897"/>
        <end position="923"/>
    </location>
</feature>
<dbReference type="PANTHER" id="PTHR32063">
    <property type="match status" value="1"/>
</dbReference>
<feature type="transmembrane region" description="Helical" evidence="1">
    <location>
        <begin position="944"/>
        <end position="964"/>
    </location>
</feature>
<feature type="transmembrane region" description="Helical" evidence="1">
    <location>
        <begin position="871"/>
        <end position="891"/>
    </location>
</feature>
<dbReference type="EMBL" id="RRUE01000002">
    <property type="protein sequence ID" value="RRN43942.1"/>
    <property type="molecule type" value="Genomic_DNA"/>
</dbReference>
<feature type="transmembrane region" description="Helical" evidence="1">
    <location>
        <begin position="429"/>
        <end position="449"/>
    </location>
</feature>
<dbReference type="PRINTS" id="PR00702">
    <property type="entry name" value="ACRIFLAVINRP"/>
</dbReference>
<keyword evidence="1" id="KW-0472">Membrane</keyword>
<protein>
    <submittedName>
        <fullName evidence="2">Efflux RND transporter permease subunit</fullName>
    </submittedName>
</protein>
<evidence type="ECO:0000256" key="1">
    <source>
        <dbReference type="SAM" id="Phobius"/>
    </source>
</evidence>
<dbReference type="InterPro" id="IPR027463">
    <property type="entry name" value="AcrB_DN_DC_subdom"/>
</dbReference>
<dbReference type="PANTHER" id="PTHR32063:SF77">
    <property type="entry name" value="ACR FAMILY TRANSPORT PROTEIN"/>
    <property type="match status" value="1"/>
</dbReference>